<dbReference type="AlphaFoldDB" id="A0AAD6ZEK7"/>
<keyword evidence="2" id="KW-1185">Reference proteome</keyword>
<accession>A0AAD6ZEK7</accession>
<sequence>LAADIELWEAKREEHANTLAEKHGMKVKEVRRRMLSSSAFKARRKVSTYNAKISRIMTDLNGGRGLGERYTMLEVKRMVREDPSMLEGFTEEDVAEMVNETLANRAVKSRGTRANNLAASADARRTLERLMVEITALAERAGMIGFAMFSRGHIHDKTIPVTIQSWGALDFIREVLKRDPADVAALFELWAVSRERGETGAETLAAIQKECTAIIKSGLRK</sequence>
<reference evidence="1" key="1">
    <citation type="submission" date="2023-03" db="EMBL/GenBank/DDBJ databases">
        <title>Massive genome expansion in bonnet fungi (Mycena s.s.) driven by repeated elements and novel gene families across ecological guilds.</title>
        <authorList>
            <consortium name="Lawrence Berkeley National Laboratory"/>
            <person name="Harder C.B."/>
            <person name="Miyauchi S."/>
            <person name="Viragh M."/>
            <person name="Kuo A."/>
            <person name="Thoen E."/>
            <person name="Andreopoulos B."/>
            <person name="Lu D."/>
            <person name="Skrede I."/>
            <person name="Drula E."/>
            <person name="Henrissat B."/>
            <person name="Morin E."/>
            <person name="Kohler A."/>
            <person name="Barry K."/>
            <person name="LaButti K."/>
            <person name="Morin E."/>
            <person name="Salamov A."/>
            <person name="Lipzen A."/>
            <person name="Mereny Z."/>
            <person name="Hegedus B."/>
            <person name="Baldrian P."/>
            <person name="Stursova M."/>
            <person name="Weitz H."/>
            <person name="Taylor A."/>
            <person name="Grigoriev I.V."/>
            <person name="Nagy L.G."/>
            <person name="Martin F."/>
            <person name="Kauserud H."/>
        </authorList>
    </citation>
    <scope>NUCLEOTIDE SEQUENCE</scope>
    <source>
        <strain evidence="1">CBHHK002</strain>
    </source>
</reference>
<dbReference type="Proteomes" id="UP001218218">
    <property type="component" value="Unassembled WGS sequence"/>
</dbReference>
<evidence type="ECO:0000313" key="2">
    <source>
        <dbReference type="Proteomes" id="UP001218218"/>
    </source>
</evidence>
<dbReference type="EMBL" id="JARIHO010000054">
    <property type="protein sequence ID" value="KAJ7319332.1"/>
    <property type="molecule type" value="Genomic_DNA"/>
</dbReference>
<proteinExistence type="predicted"/>
<evidence type="ECO:0000313" key="1">
    <source>
        <dbReference type="EMBL" id="KAJ7319332.1"/>
    </source>
</evidence>
<comment type="caution">
    <text evidence="1">The sequence shown here is derived from an EMBL/GenBank/DDBJ whole genome shotgun (WGS) entry which is preliminary data.</text>
</comment>
<name>A0AAD6ZEK7_9AGAR</name>
<feature type="non-terminal residue" evidence="1">
    <location>
        <position position="1"/>
    </location>
</feature>
<gene>
    <name evidence="1" type="ORF">DFH08DRAFT_623544</name>
</gene>
<protein>
    <submittedName>
        <fullName evidence="1">Uncharacterized protein</fullName>
    </submittedName>
</protein>
<organism evidence="1 2">
    <name type="scientific">Mycena albidolilacea</name>
    <dbReference type="NCBI Taxonomy" id="1033008"/>
    <lineage>
        <taxon>Eukaryota</taxon>
        <taxon>Fungi</taxon>
        <taxon>Dikarya</taxon>
        <taxon>Basidiomycota</taxon>
        <taxon>Agaricomycotina</taxon>
        <taxon>Agaricomycetes</taxon>
        <taxon>Agaricomycetidae</taxon>
        <taxon>Agaricales</taxon>
        <taxon>Marasmiineae</taxon>
        <taxon>Mycenaceae</taxon>
        <taxon>Mycena</taxon>
    </lineage>
</organism>
<feature type="non-terminal residue" evidence="1">
    <location>
        <position position="221"/>
    </location>
</feature>